<dbReference type="Proteomes" id="UP000531216">
    <property type="component" value="Unassembled WGS sequence"/>
</dbReference>
<name>A0A7W6BTP2_9HYPH</name>
<sequence length="146" mass="15578">MGKGLEEGRVLRILDVPLAAWDGLRGAGVDVDCLVAGSLLLSRLERDPAPIRISCDAIGRNGPRRTWDIASSSWRVDVPALTKAETASLLRGVPMPRPLATAGELARMILGSAGMRHPGAPAHAWPMALRRPAQARNRPMAAHAAR</sequence>
<dbReference type="AlphaFoldDB" id="A0A7W6BTP2"/>
<comment type="caution">
    <text evidence="1">The sequence shown here is derived from an EMBL/GenBank/DDBJ whole genome shotgun (WGS) entry which is preliminary data.</text>
</comment>
<evidence type="ECO:0000313" key="1">
    <source>
        <dbReference type="EMBL" id="MBB3937851.1"/>
    </source>
</evidence>
<accession>A0A7W6BTP2</accession>
<evidence type="ECO:0000313" key="2">
    <source>
        <dbReference type="Proteomes" id="UP000531216"/>
    </source>
</evidence>
<gene>
    <name evidence="1" type="ORF">GGR05_004020</name>
</gene>
<dbReference type="RefSeq" id="WP_139224692.1">
    <property type="nucleotide sequence ID" value="NZ_FOOA01000019.1"/>
</dbReference>
<protein>
    <submittedName>
        <fullName evidence="1">Uncharacterized protein</fullName>
    </submittedName>
</protein>
<proteinExistence type="predicted"/>
<reference evidence="1 2" key="1">
    <citation type="submission" date="2020-08" db="EMBL/GenBank/DDBJ databases">
        <title>Genomic Encyclopedia of Type Strains, Phase IV (KMG-IV): sequencing the most valuable type-strain genomes for metagenomic binning, comparative biology and taxonomic classification.</title>
        <authorList>
            <person name="Goeker M."/>
        </authorList>
    </citation>
    <scope>NUCLEOTIDE SEQUENCE [LARGE SCALE GENOMIC DNA]</scope>
    <source>
        <strain evidence="1 2">DSM 25024</strain>
    </source>
</reference>
<keyword evidence="2" id="KW-1185">Reference proteome</keyword>
<organism evidence="1 2">
    <name type="scientific">Aureimonas phyllosphaerae</name>
    <dbReference type="NCBI Taxonomy" id="1166078"/>
    <lineage>
        <taxon>Bacteria</taxon>
        <taxon>Pseudomonadati</taxon>
        <taxon>Pseudomonadota</taxon>
        <taxon>Alphaproteobacteria</taxon>
        <taxon>Hyphomicrobiales</taxon>
        <taxon>Aurantimonadaceae</taxon>
        <taxon>Aureimonas</taxon>
    </lineage>
</organism>
<dbReference type="EMBL" id="JACIDO010000012">
    <property type="protein sequence ID" value="MBB3937851.1"/>
    <property type="molecule type" value="Genomic_DNA"/>
</dbReference>